<evidence type="ECO:0000313" key="4">
    <source>
        <dbReference type="WBParaSite" id="ECPE_0001235201-mRNA-1"/>
    </source>
</evidence>
<dbReference type="Pfam" id="PF25119">
    <property type="entry name" value="HSNSD_N"/>
    <property type="match status" value="1"/>
</dbReference>
<evidence type="ECO:0000259" key="1">
    <source>
        <dbReference type="Pfam" id="PF25119"/>
    </source>
</evidence>
<protein>
    <submittedName>
        <fullName evidence="4">HSNSD domain-containing protein</fullName>
    </submittedName>
</protein>
<dbReference type="EMBL" id="UZAN01052625">
    <property type="protein sequence ID" value="VDP89588.1"/>
    <property type="molecule type" value="Genomic_DNA"/>
</dbReference>
<dbReference type="WBParaSite" id="ECPE_0001235201-mRNA-1">
    <property type="protein sequence ID" value="ECPE_0001235201-mRNA-1"/>
    <property type="gene ID" value="ECPE_0001235201"/>
</dbReference>
<reference evidence="4" key="1">
    <citation type="submission" date="2016-06" db="UniProtKB">
        <authorList>
            <consortium name="WormBaseParasite"/>
        </authorList>
    </citation>
    <scope>IDENTIFICATION</scope>
</reference>
<dbReference type="AlphaFoldDB" id="A0A183AZD1"/>
<evidence type="ECO:0000313" key="2">
    <source>
        <dbReference type="EMBL" id="VDP89588.1"/>
    </source>
</evidence>
<keyword evidence="3" id="KW-1185">Reference proteome</keyword>
<sequence>MTMSDAKVYRSLCPQPLLRIINIERSHNSGLFDLLRSSDNRDGQLFSIQLIIFQEFSLYLRLPEDLRAAIDQYCIAHEVGVIAFLNEGKALSTEPDSLFRVGHLPLFVHRLRNPPWGLYTAKNTTAFHLTREGRLQPGLLDNSGTGCCRATLVPYPESEHLFVPQSETPDSVYQSLVLEDLGLHDGVRRVIFSTSSDGLWINKMLLFDVIIHLSNGRIHALPPVSIALDKTNVNMFESSPGQGTYPSMSPVHYQTVRVFFNTF</sequence>
<name>A0A183AZD1_9TREM</name>
<reference evidence="2 3" key="2">
    <citation type="submission" date="2018-11" db="EMBL/GenBank/DDBJ databases">
        <authorList>
            <consortium name="Pathogen Informatics"/>
        </authorList>
    </citation>
    <scope>NUCLEOTIDE SEQUENCE [LARGE SCALE GENOMIC DNA]</scope>
    <source>
        <strain evidence="2 3">Egypt</strain>
    </source>
</reference>
<evidence type="ECO:0000313" key="3">
    <source>
        <dbReference type="Proteomes" id="UP000272942"/>
    </source>
</evidence>
<dbReference type="InterPro" id="IPR056793">
    <property type="entry name" value="HSNSD_N"/>
</dbReference>
<accession>A0A183AZD1</accession>
<dbReference type="OrthoDB" id="8958249at2759"/>
<organism evidence="4">
    <name type="scientific">Echinostoma caproni</name>
    <dbReference type="NCBI Taxonomy" id="27848"/>
    <lineage>
        <taxon>Eukaryota</taxon>
        <taxon>Metazoa</taxon>
        <taxon>Spiralia</taxon>
        <taxon>Lophotrochozoa</taxon>
        <taxon>Platyhelminthes</taxon>
        <taxon>Trematoda</taxon>
        <taxon>Digenea</taxon>
        <taxon>Plagiorchiida</taxon>
        <taxon>Echinostomata</taxon>
        <taxon>Echinostomatoidea</taxon>
        <taxon>Echinostomatidae</taxon>
        <taxon>Echinostoma</taxon>
    </lineage>
</organism>
<gene>
    <name evidence="2" type="ORF">ECPE_LOCUS12316</name>
</gene>
<dbReference type="Proteomes" id="UP000272942">
    <property type="component" value="Unassembled WGS sequence"/>
</dbReference>
<proteinExistence type="predicted"/>
<feature type="domain" description="Heparan sulfate-N-deacetylase N-terminal" evidence="1">
    <location>
        <begin position="49"/>
        <end position="212"/>
    </location>
</feature>